<accession>A0A146FM22</accession>
<reference evidence="1" key="3">
    <citation type="submission" date="2021-01" db="EMBL/GenBank/DDBJ databases">
        <authorList>
            <consortium name="Aspergillus luchuensis mut. kawachii IFO 4304 genome sequencing consortium"/>
            <person name="Kazuki M."/>
            <person name="Futagami T."/>
        </authorList>
    </citation>
    <scope>NUCLEOTIDE SEQUENCE</scope>
    <source>
        <strain evidence="1">IFO 4308</strain>
    </source>
</reference>
<name>A0A146FM22_ASPKA</name>
<protein>
    <recommendedName>
        <fullName evidence="5">Protein kinase domain-containing protein</fullName>
    </recommendedName>
</protein>
<proteinExistence type="predicted"/>
<evidence type="ECO:0008006" key="5">
    <source>
        <dbReference type="Google" id="ProtNLM"/>
    </source>
</evidence>
<evidence type="ECO:0000313" key="2">
    <source>
        <dbReference type="EMBL" id="GAT26223.1"/>
    </source>
</evidence>
<dbReference type="Proteomes" id="UP000661280">
    <property type="component" value="Chromosome 3"/>
</dbReference>
<dbReference type="EMBL" id="BCWF01000020">
    <property type="protein sequence ID" value="GAT26223.1"/>
    <property type="molecule type" value="Genomic_DNA"/>
</dbReference>
<reference evidence="1" key="4">
    <citation type="submission" date="2021-02" db="EMBL/GenBank/DDBJ databases">
        <title>Aspergillus luchuensis mut. kawachii IFO 4304 genome sequence.</title>
        <authorList>
            <person name="Mori K."/>
            <person name="Kadooka C."/>
            <person name="Goto M."/>
            <person name="Futagami T."/>
        </authorList>
    </citation>
    <scope>NUCLEOTIDE SEQUENCE</scope>
    <source>
        <strain evidence="1">IFO 4308</strain>
    </source>
</reference>
<evidence type="ECO:0000313" key="3">
    <source>
        <dbReference type="Proteomes" id="UP000075230"/>
    </source>
</evidence>
<reference evidence="2 3" key="1">
    <citation type="journal article" date="2016" name="DNA Res.">
        <title>Genome sequence of Aspergillus luchuensis NBRC 4314.</title>
        <authorList>
            <person name="Yamada O."/>
            <person name="Machida M."/>
            <person name="Hosoyama A."/>
            <person name="Goto M."/>
            <person name="Takahashi T."/>
            <person name="Futagami T."/>
            <person name="Yamagata Y."/>
            <person name="Takeuchi M."/>
            <person name="Kobayashi T."/>
            <person name="Koike H."/>
            <person name="Abe K."/>
            <person name="Asai K."/>
            <person name="Arita M."/>
            <person name="Fujita N."/>
            <person name="Fukuda K."/>
            <person name="Higa K."/>
            <person name="Horikawa H."/>
            <person name="Ishikawa T."/>
            <person name="Jinno K."/>
            <person name="Kato Y."/>
            <person name="Kirimura K."/>
            <person name="Mizutani O."/>
            <person name="Nakasone K."/>
            <person name="Sano M."/>
            <person name="Shiraishi Y."/>
            <person name="Tsukahara M."/>
            <person name="Gomi K."/>
        </authorList>
    </citation>
    <scope>NUCLEOTIDE SEQUENCE [LARGE SCALE GENOMIC DNA]</scope>
    <source>
        <strain evidence="2 3">RIB 2604</strain>
    </source>
</reference>
<dbReference type="Proteomes" id="UP000075230">
    <property type="component" value="Unassembled WGS sequence"/>
</dbReference>
<dbReference type="EMBL" id="AP024427">
    <property type="protein sequence ID" value="BCR96828.1"/>
    <property type="molecule type" value="Genomic_DNA"/>
</dbReference>
<sequence>MCDFTESTIVADNEDMAIFVSEDFASVKSDIARFGSMMYEVITGKQFKFYVIPDIETDLVDDPVSKTYKTWPTDDKLPNTNPLFLGDIIKRCWSRKGFLTMQEVCHALDSSGHKKPTDILTEG</sequence>
<dbReference type="GeneID" id="64958153"/>
<organism evidence="2 3">
    <name type="scientific">Aspergillus kawachii</name>
    <name type="common">White koji mold</name>
    <name type="synonym">Aspergillus awamori var. kawachi</name>
    <dbReference type="NCBI Taxonomy" id="1069201"/>
    <lineage>
        <taxon>Eukaryota</taxon>
        <taxon>Fungi</taxon>
        <taxon>Dikarya</taxon>
        <taxon>Ascomycota</taxon>
        <taxon>Pezizomycotina</taxon>
        <taxon>Eurotiomycetes</taxon>
        <taxon>Eurotiomycetidae</taxon>
        <taxon>Eurotiales</taxon>
        <taxon>Aspergillaceae</taxon>
        <taxon>Aspergillus</taxon>
        <taxon>Aspergillus subgen. Circumdati</taxon>
    </lineage>
</organism>
<dbReference type="OrthoDB" id="1668230at2759"/>
<dbReference type="RefSeq" id="XP_041540594.1">
    <property type="nucleotide sequence ID" value="XM_041686628.1"/>
</dbReference>
<evidence type="ECO:0000313" key="4">
    <source>
        <dbReference type="Proteomes" id="UP000661280"/>
    </source>
</evidence>
<evidence type="ECO:0000313" key="1">
    <source>
        <dbReference type="EMBL" id="BCR96828.1"/>
    </source>
</evidence>
<gene>
    <name evidence="1" type="ORF">AKAW2_30147A</name>
    <name evidence="2" type="ORF">RIB2604_02008040</name>
</gene>
<keyword evidence="4" id="KW-1185">Reference proteome</keyword>
<dbReference type="Gene3D" id="1.10.510.10">
    <property type="entry name" value="Transferase(Phosphotransferase) domain 1"/>
    <property type="match status" value="1"/>
</dbReference>
<reference evidence="3" key="2">
    <citation type="submission" date="2016-02" db="EMBL/GenBank/DDBJ databases">
        <title>Genome sequencing of Aspergillus luchuensis NBRC 4314.</title>
        <authorList>
            <person name="Yamada O."/>
        </authorList>
    </citation>
    <scope>NUCLEOTIDE SEQUENCE [LARGE SCALE GENOMIC DNA]</scope>
    <source>
        <strain evidence="3">RIB 2604</strain>
    </source>
</reference>
<dbReference type="VEuPathDB" id="FungiDB:ASPFODRAFT_45548"/>
<dbReference type="AlphaFoldDB" id="A0A146FM22"/>
<dbReference type="KEGG" id="aluc:AKAW2_30147A"/>